<evidence type="ECO:0008006" key="3">
    <source>
        <dbReference type="Google" id="ProtNLM"/>
    </source>
</evidence>
<proteinExistence type="predicted"/>
<keyword evidence="2" id="KW-1185">Reference proteome</keyword>
<dbReference type="InterPro" id="IPR010985">
    <property type="entry name" value="Ribbon_hlx_hlx"/>
</dbReference>
<dbReference type="HOGENOM" id="CLU_2494422_0_0_11"/>
<dbReference type="Proteomes" id="UP000007947">
    <property type="component" value="Chromosome"/>
</dbReference>
<sequence length="86" mass="9890">MVALQIRHVPEEIRDVLSAEAERRGESLQNYLLEVVAREASSVNNRRLVRDWMARPLASAVAVDVPELLGRHRRDRERHLAKPTVD</sequence>
<dbReference type="OrthoDB" id="7107936at2"/>
<dbReference type="AlphaFoldDB" id="F5XSX9"/>
<dbReference type="KEGG" id="mph:MLP_43730"/>
<evidence type="ECO:0000313" key="2">
    <source>
        <dbReference type="Proteomes" id="UP000007947"/>
    </source>
</evidence>
<dbReference type="GO" id="GO:0006355">
    <property type="term" value="P:regulation of DNA-templated transcription"/>
    <property type="evidence" value="ECO:0007669"/>
    <property type="project" value="InterPro"/>
</dbReference>
<dbReference type="EMBL" id="AP012204">
    <property type="protein sequence ID" value="BAK37387.1"/>
    <property type="molecule type" value="Genomic_DNA"/>
</dbReference>
<accession>F5XSX9</accession>
<gene>
    <name evidence="1" type="ordered locus">MLP_43730</name>
</gene>
<protein>
    <recommendedName>
        <fullName evidence="3">Arc-like DNA binding domain-containing protein</fullName>
    </recommendedName>
</protein>
<evidence type="ECO:0000313" key="1">
    <source>
        <dbReference type="EMBL" id="BAK37387.1"/>
    </source>
</evidence>
<organism evidence="1 2">
    <name type="scientific">Microlunatus phosphovorus (strain ATCC 700054 / DSM 10555 / JCM 9379 / NBRC 101784 / NCIMB 13414 / VKM Ac-1990 / NM-1)</name>
    <dbReference type="NCBI Taxonomy" id="1032480"/>
    <lineage>
        <taxon>Bacteria</taxon>
        <taxon>Bacillati</taxon>
        <taxon>Actinomycetota</taxon>
        <taxon>Actinomycetes</taxon>
        <taxon>Propionibacteriales</taxon>
        <taxon>Propionibacteriaceae</taxon>
        <taxon>Microlunatus</taxon>
    </lineage>
</organism>
<reference evidence="1 2" key="1">
    <citation type="submission" date="2011-05" db="EMBL/GenBank/DDBJ databases">
        <title>Whole genome sequence of Microlunatus phosphovorus NM-1.</title>
        <authorList>
            <person name="Hosoyama A."/>
            <person name="Sasaki K."/>
            <person name="Harada T."/>
            <person name="Igarashi R."/>
            <person name="Kawakoshi A."/>
            <person name="Sasagawa M."/>
            <person name="Fukada J."/>
            <person name="Nakamura S."/>
            <person name="Katano Y."/>
            <person name="Hanada S."/>
            <person name="Kamagata Y."/>
            <person name="Nakamura N."/>
            <person name="Yamazaki S."/>
            <person name="Fujita N."/>
        </authorList>
    </citation>
    <scope>NUCLEOTIDE SEQUENCE [LARGE SCALE GENOMIC DNA]</scope>
    <source>
        <strain evidence="2">ATCC 700054 / DSM 10555 / JCM 9379 / NBRC 101784 / NCIMB 13414 / VKM Ac-1990 / NM-1</strain>
    </source>
</reference>
<dbReference type="SUPFAM" id="SSF47598">
    <property type="entry name" value="Ribbon-helix-helix"/>
    <property type="match status" value="1"/>
</dbReference>
<dbReference type="STRING" id="1032480.MLP_43730"/>
<name>F5XSX9_MICPN</name>
<dbReference type="RefSeq" id="WP_013865221.1">
    <property type="nucleotide sequence ID" value="NC_015635.1"/>
</dbReference>